<name>A0A5D2AER2_GOSDA</name>
<organism evidence="1 2">
    <name type="scientific">Gossypium darwinii</name>
    <name type="common">Darwin's cotton</name>
    <name type="synonym">Gossypium barbadense var. darwinii</name>
    <dbReference type="NCBI Taxonomy" id="34276"/>
    <lineage>
        <taxon>Eukaryota</taxon>
        <taxon>Viridiplantae</taxon>
        <taxon>Streptophyta</taxon>
        <taxon>Embryophyta</taxon>
        <taxon>Tracheophyta</taxon>
        <taxon>Spermatophyta</taxon>
        <taxon>Magnoliopsida</taxon>
        <taxon>eudicotyledons</taxon>
        <taxon>Gunneridae</taxon>
        <taxon>Pentapetalae</taxon>
        <taxon>rosids</taxon>
        <taxon>malvids</taxon>
        <taxon>Malvales</taxon>
        <taxon>Malvaceae</taxon>
        <taxon>Malvoideae</taxon>
        <taxon>Gossypium</taxon>
    </lineage>
</organism>
<evidence type="ECO:0000313" key="2">
    <source>
        <dbReference type="Proteomes" id="UP000323506"/>
    </source>
</evidence>
<dbReference type="EMBL" id="CM017712">
    <property type="protein sequence ID" value="TYG42295.1"/>
    <property type="molecule type" value="Genomic_DNA"/>
</dbReference>
<dbReference type="AlphaFoldDB" id="A0A5D2AER2"/>
<evidence type="ECO:0000313" key="1">
    <source>
        <dbReference type="EMBL" id="TYG42295.1"/>
    </source>
</evidence>
<accession>A0A5D2AER2</accession>
<reference evidence="1 2" key="1">
    <citation type="submission" date="2019-06" db="EMBL/GenBank/DDBJ databases">
        <title>WGS assembly of Gossypium darwinii.</title>
        <authorList>
            <person name="Chen Z.J."/>
            <person name="Sreedasyam A."/>
            <person name="Ando A."/>
            <person name="Song Q."/>
            <person name="De L."/>
            <person name="Hulse-Kemp A."/>
            <person name="Ding M."/>
            <person name="Ye W."/>
            <person name="Kirkbride R."/>
            <person name="Jenkins J."/>
            <person name="Plott C."/>
            <person name="Lovell J."/>
            <person name="Lin Y.-M."/>
            <person name="Vaughn R."/>
            <person name="Liu B."/>
            <person name="Li W."/>
            <person name="Simpson S."/>
            <person name="Scheffler B."/>
            <person name="Saski C."/>
            <person name="Grover C."/>
            <person name="Hu G."/>
            <person name="Conover J."/>
            <person name="Carlson J."/>
            <person name="Shu S."/>
            <person name="Boston L."/>
            <person name="Williams M."/>
            <person name="Peterson D."/>
            <person name="Mcgee K."/>
            <person name="Jones D."/>
            <person name="Wendel J."/>
            <person name="Stelly D."/>
            <person name="Grimwood J."/>
            <person name="Schmutz J."/>
        </authorList>
    </citation>
    <scope>NUCLEOTIDE SEQUENCE [LARGE SCALE GENOMIC DNA]</scope>
    <source>
        <strain evidence="1">1808015.09</strain>
    </source>
</reference>
<proteinExistence type="predicted"/>
<keyword evidence="2" id="KW-1185">Reference proteome</keyword>
<dbReference type="Proteomes" id="UP000323506">
    <property type="component" value="Chromosome D12"/>
</dbReference>
<sequence>MSSEGVVAVECARCVGATSVMCGSDGRDVRCLRGVVHRVMRR</sequence>
<protein>
    <submittedName>
        <fullName evidence="1">Uncharacterized protein</fullName>
    </submittedName>
</protein>
<gene>
    <name evidence="1" type="ORF">ES288_D12G245100v1</name>
</gene>